<keyword evidence="3" id="KW-1185">Reference proteome</keyword>
<name>A0A3M7QKR7_BRAPC</name>
<comment type="caution">
    <text evidence="2">The sequence shown here is derived from an EMBL/GenBank/DDBJ whole genome shotgun (WGS) entry which is preliminary data.</text>
</comment>
<sequence length="91" mass="10060">TGLEDRAREVGLSQILVCLLVSRLHRHGLSWVEVEVRSQSGVRGETPPNRSEISTFQEGGERRGILRARDPARPRFLGRRAWGPTANGGGM</sequence>
<feature type="compositionally biased region" description="Polar residues" evidence="1">
    <location>
        <begin position="48"/>
        <end position="57"/>
    </location>
</feature>
<proteinExistence type="predicted"/>
<reference evidence="2 3" key="1">
    <citation type="journal article" date="2018" name="Sci. Rep.">
        <title>Genomic signatures of local adaptation to the degree of environmental predictability in rotifers.</title>
        <authorList>
            <person name="Franch-Gras L."/>
            <person name="Hahn C."/>
            <person name="Garcia-Roger E.M."/>
            <person name="Carmona M.J."/>
            <person name="Serra M."/>
            <person name="Gomez A."/>
        </authorList>
    </citation>
    <scope>NUCLEOTIDE SEQUENCE [LARGE SCALE GENOMIC DNA]</scope>
    <source>
        <strain evidence="2">HYR1</strain>
    </source>
</reference>
<feature type="region of interest" description="Disordered" evidence="1">
    <location>
        <begin position="40"/>
        <end position="68"/>
    </location>
</feature>
<organism evidence="2 3">
    <name type="scientific">Brachionus plicatilis</name>
    <name type="common">Marine rotifer</name>
    <name type="synonym">Brachionus muelleri</name>
    <dbReference type="NCBI Taxonomy" id="10195"/>
    <lineage>
        <taxon>Eukaryota</taxon>
        <taxon>Metazoa</taxon>
        <taxon>Spiralia</taxon>
        <taxon>Gnathifera</taxon>
        <taxon>Rotifera</taxon>
        <taxon>Eurotatoria</taxon>
        <taxon>Monogononta</taxon>
        <taxon>Pseudotrocha</taxon>
        <taxon>Ploima</taxon>
        <taxon>Brachionidae</taxon>
        <taxon>Brachionus</taxon>
    </lineage>
</organism>
<protein>
    <submittedName>
        <fullName evidence="2">Uncharacterized protein</fullName>
    </submittedName>
</protein>
<feature type="non-terminal residue" evidence="2">
    <location>
        <position position="1"/>
    </location>
</feature>
<evidence type="ECO:0000313" key="2">
    <source>
        <dbReference type="EMBL" id="RNA11558.1"/>
    </source>
</evidence>
<evidence type="ECO:0000313" key="3">
    <source>
        <dbReference type="Proteomes" id="UP000276133"/>
    </source>
</evidence>
<dbReference type="Proteomes" id="UP000276133">
    <property type="component" value="Unassembled WGS sequence"/>
</dbReference>
<gene>
    <name evidence="2" type="ORF">BpHYR1_025020</name>
</gene>
<accession>A0A3M7QKR7</accession>
<evidence type="ECO:0000256" key="1">
    <source>
        <dbReference type="SAM" id="MobiDB-lite"/>
    </source>
</evidence>
<dbReference type="AlphaFoldDB" id="A0A3M7QKR7"/>
<dbReference type="EMBL" id="REGN01005928">
    <property type="protein sequence ID" value="RNA11558.1"/>
    <property type="molecule type" value="Genomic_DNA"/>
</dbReference>
<feature type="compositionally biased region" description="Basic and acidic residues" evidence="1">
    <location>
        <begin position="59"/>
        <end position="68"/>
    </location>
</feature>